<evidence type="ECO:0000313" key="3">
    <source>
        <dbReference type="Proteomes" id="UP000294360"/>
    </source>
</evidence>
<protein>
    <submittedName>
        <fullName evidence="2">Hydrogenobyrinate a,c-diamide synthase</fullName>
        <ecNumber evidence="2">6.3.5.9</ecNumber>
    </submittedName>
</protein>
<dbReference type="InterPro" id="IPR004484">
    <property type="entry name" value="CbiA/CobB_synth"/>
</dbReference>
<dbReference type="EMBL" id="LR536450">
    <property type="protein sequence ID" value="VFU08976.1"/>
    <property type="molecule type" value="Genomic_DNA"/>
</dbReference>
<dbReference type="InterPro" id="IPR027417">
    <property type="entry name" value="P-loop_NTPase"/>
</dbReference>
<dbReference type="Gene3D" id="3.40.50.300">
    <property type="entry name" value="P-loop containing nucleotide triphosphate hydrolases"/>
    <property type="match status" value="1"/>
</dbReference>
<sequence>MGLFDGVIAPPGRSGASADVAAALGWPVLLCVDVSGQAQSAAAVVKGCATYDSRINIAGVVLNRVASERHRRLAAQAIAALGVPVLGALPRTTKIDLPERHLGLVQAEEIAGLDALLDAIAAFVGAHCDLNAIGASARAGSFPEQAPGRRSAPASAAHRHRAGYRIFFSLSAYSGGLAQARRGTQLLFASGR</sequence>
<proteinExistence type="predicted"/>
<evidence type="ECO:0000259" key="1">
    <source>
        <dbReference type="Pfam" id="PF01656"/>
    </source>
</evidence>
<dbReference type="KEGG" id="mtun:MTUNDRAET4_2083"/>
<dbReference type="PANTHER" id="PTHR43873">
    <property type="entry name" value="COBYRINATE A,C-DIAMIDE SYNTHASE"/>
    <property type="match status" value="1"/>
</dbReference>
<accession>A0A4U8Z110</accession>
<dbReference type="PANTHER" id="PTHR43873:SF1">
    <property type="entry name" value="COBYRINATE A,C-DIAMIDE SYNTHASE"/>
    <property type="match status" value="1"/>
</dbReference>
<keyword evidence="2" id="KW-0436">Ligase</keyword>
<feature type="domain" description="CobQ/CobB/MinD/ParA nucleotide binding" evidence="1">
    <location>
        <begin position="33"/>
        <end position="102"/>
    </location>
</feature>
<gene>
    <name evidence="2" type="ORF">MTUNDRAET4_2083</name>
</gene>
<reference evidence="2 3" key="1">
    <citation type="submission" date="2019-03" db="EMBL/GenBank/DDBJ databases">
        <authorList>
            <person name="Kox A.R. M."/>
        </authorList>
    </citation>
    <scope>NUCLEOTIDE SEQUENCE [LARGE SCALE GENOMIC DNA]</scope>
    <source>
        <strain evidence="2">MTUNDRAET4 annotated genome</strain>
    </source>
</reference>
<dbReference type="EC" id="6.3.5.9" evidence="2"/>
<dbReference type="SUPFAM" id="SSF52540">
    <property type="entry name" value="P-loop containing nucleoside triphosphate hydrolases"/>
    <property type="match status" value="1"/>
</dbReference>
<dbReference type="AlphaFoldDB" id="A0A4U8Z110"/>
<name>A0A4U8Z110_METTU</name>
<dbReference type="GO" id="GO:0043802">
    <property type="term" value="F:hydrogenobyrinic acid a,c-diamide synthase (glutamine-hydrolysing) activity"/>
    <property type="evidence" value="ECO:0007669"/>
    <property type="project" value="UniProtKB-EC"/>
</dbReference>
<organism evidence="2 3">
    <name type="scientific">Methylocella tundrae</name>
    <dbReference type="NCBI Taxonomy" id="227605"/>
    <lineage>
        <taxon>Bacteria</taxon>
        <taxon>Pseudomonadati</taxon>
        <taxon>Pseudomonadota</taxon>
        <taxon>Alphaproteobacteria</taxon>
        <taxon>Hyphomicrobiales</taxon>
        <taxon>Beijerinckiaceae</taxon>
        <taxon>Methylocella</taxon>
    </lineage>
</organism>
<dbReference type="GO" id="GO:0042242">
    <property type="term" value="F:cobyrinic acid a,c-diamide synthase activity"/>
    <property type="evidence" value="ECO:0007669"/>
    <property type="project" value="InterPro"/>
</dbReference>
<dbReference type="InterPro" id="IPR002586">
    <property type="entry name" value="CobQ/CobB/MinD/ParA_Nub-bd_dom"/>
</dbReference>
<evidence type="ECO:0000313" key="2">
    <source>
        <dbReference type="EMBL" id="VFU08976.1"/>
    </source>
</evidence>
<dbReference type="Pfam" id="PF01656">
    <property type="entry name" value="CbiA"/>
    <property type="match status" value="1"/>
</dbReference>
<dbReference type="Proteomes" id="UP000294360">
    <property type="component" value="Chromosome"/>
</dbReference>